<proteinExistence type="predicted"/>
<evidence type="ECO:0000313" key="2">
    <source>
        <dbReference type="EMBL" id="CAH1247293.1"/>
    </source>
</evidence>
<feature type="region of interest" description="Disordered" evidence="1">
    <location>
        <begin position="107"/>
        <end position="129"/>
    </location>
</feature>
<dbReference type="AlphaFoldDB" id="A0A8J9Z502"/>
<sequence>MSSGGPRPALSLTTARCGPLSASPRPAAPEKPGGSGGRMAAGRPFPPPGARRDSNLLQDLCMPEGPGGTQSHLEHPQAHLTAGDELARGPAEMSRFKSVKLRISDETLIPTSQTTEEISSLPPPSHWTRGTLAASLRPKAPSHWTRGTLAASLRPKAPLPLDPRHAGGVAAS</sequence>
<accession>A0A8J9Z502</accession>
<dbReference type="Proteomes" id="UP000838412">
    <property type="component" value="Chromosome 16"/>
</dbReference>
<gene>
    <name evidence="2" type="primary">Hypp7875</name>
    <name evidence="2" type="ORF">BLAG_LOCUS9009</name>
</gene>
<protein>
    <submittedName>
        <fullName evidence="2">Hypp7875 protein</fullName>
    </submittedName>
</protein>
<feature type="compositionally biased region" description="Polar residues" evidence="1">
    <location>
        <begin position="109"/>
        <end position="118"/>
    </location>
</feature>
<feature type="region of interest" description="Disordered" evidence="1">
    <location>
        <begin position="1"/>
        <end position="93"/>
    </location>
</feature>
<dbReference type="EMBL" id="OV696701">
    <property type="protein sequence ID" value="CAH1247293.1"/>
    <property type="molecule type" value="Genomic_DNA"/>
</dbReference>
<name>A0A8J9Z502_BRALA</name>
<evidence type="ECO:0000256" key="1">
    <source>
        <dbReference type="SAM" id="MobiDB-lite"/>
    </source>
</evidence>
<organism evidence="2 3">
    <name type="scientific">Branchiostoma lanceolatum</name>
    <name type="common">Common lancelet</name>
    <name type="synonym">Amphioxus lanceolatum</name>
    <dbReference type="NCBI Taxonomy" id="7740"/>
    <lineage>
        <taxon>Eukaryota</taxon>
        <taxon>Metazoa</taxon>
        <taxon>Chordata</taxon>
        <taxon>Cephalochordata</taxon>
        <taxon>Leptocardii</taxon>
        <taxon>Amphioxiformes</taxon>
        <taxon>Branchiostomatidae</taxon>
        <taxon>Branchiostoma</taxon>
    </lineage>
</organism>
<keyword evidence="3" id="KW-1185">Reference proteome</keyword>
<evidence type="ECO:0000313" key="3">
    <source>
        <dbReference type="Proteomes" id="UP000838412"/>
    </source>
</evidence>
<reference evidence="2" key="1">
    <citation type="submission" date="2022-01" db="EMBL/GenBank/DDBJ databases">
        <authorList>
            <person name="Braso-Vives M."/>
        </authorList>
    </citation>
    <scope>NUCLEOTIDE SEQUENCE</scope>
</reference>